<accession>A0A1X7C9S8</accession>
<dbReference type="PANTHER" id="PTHR30012">
    <property type="entry name" value="GENERAL SECRETION PATHWAY PROTEIN"/>
    <property type="match status" value="1"/>
</dbReference>
<keyword evidence="3 9" id="KW-0813">Transport</keyword>
<feature type="transmembrane region" description="Helical" evidence="10">
    <location>
        <begin position="387"/>
        <end position="408"/>
    </location>
</feature>
<name>A0A1X7C9S8_TRICW</name>
<evidence type="ECO:0000256" key="6">
    <source>
        <dbReference type="ARBA" id="ARBA00022692"/>
    </source>
</evidence>
<keyword evidence="7 10" id="KW-1133">Transmembrane helix</keyword>
<keyword evidence="5" id="KW-0997">Cell inner membrane</keyword>
<dbReference type="PROSITE" id="PS00874">
    <property type="entry name" value="T2SP_F"/>
    <property type="match status" value="1"/>
</dbReference>
<dbReference type="InterPro" id="IPR003004">
    <property type="entry name" value="GspF/PilC"/>
</dbReference>
<gene>
    <name evidence="12" type="ORF">SAMN06295900_10132</name>
</gene>
<protein>
    <submittedName>
        <fullName evidence="12">Type IV pilus assembly protein PilC</fullName>
    </submittedName>
</protein>
<dbReference type="AlphaFoldDB" id="A0A1X7C9S8"/>
<evidence type="ECO:0000256" key="9">
    <source>
        <dbReference type="RuleBase" id="RU003923"/>
    </source>
</evidence>
<dbReference type="PRINTS" id="PR00812">
    <property type="entry name" value="BCTERIALGSPF"/>
</dbReference>
<dbReference type="Gene3D" id="1.20.81.30">
    <property type="entry name" value="Type II secretion system (T2SS), domain F"/>
    <property type="match status" value="2"/>
</dbReference>
<feature type="domain" description="Type II secretion system protein GspF" evidence="11">
    <location>
        <begin position="284"/>
        <end position="406"/>
    </location>
</feature>
<dbReference type="STRING" id="28094.SAMN06295900_10132"/>
<dbReference type="EMBL" id="FXAH01000001">
    <property type="protein sequence ID" value="SME92221.1"/>
    <property type="molecule type" value="Genomic_DNA"/>
</dbReference>
<dbReference type="GO" id="GO:0015628">
    <property type="term" value="P:protein secretion by the type II secretion system"/>
    <property type="evidence" value="ECO:0007669"/>
    <property type="project" value="TreeGrafter"/>
</dbReference>
<dbReference type="InterPro" id="IPR018076">
    <property type="entry name" value="T2SS_GspF_dom"/>
</dbReference>
<keyword evidence="8 10" id="KW-0472">Membrane</keyword>
<dbReference type="Pfam" id="PF00482">
    <property type="entry name" value="T2SSF"/>
    <property type="match status" value="2"/>
</dbReference>
<organism evidence="12 13">
    <name type="scientific">Trinickia caryophylli</name>
    <name type="common">Paraburkholderia caryophylli</name>
    <dbReference type="NCBI Taxonomy" id="28094"/>
    <lineage>
        <taxon>Bacteria</taxon>
        <taxon>Pseudomonadati</taxon>
        <taxon>Pseudomonadota</taxon>
        <taxon>Betaproteobacteria</taxon>
        <taxon>Burkholderiales</taxon>
        <taxon>Burkholderiaceae</taxon>
        <taxon>Trinickia</taxon>
    </lineage>
</organism>
<evidence type="ECO:0000256" key="7">
    <source>
        <dbReference type="ARBA" id="ARBA00022989"/>
    </source>
</evidence>
<feature type="domain" description="Type II secretion system protein GspF" evidence="11">
    <location>
        <begin position="80"/>
        <end position="203"/>
    </location>
</feature>
<reference evidence="13" key="1">
    <citation type="submission" date="2017-04" db="EMBL/GenBank/DDBJ databases">
        <authorList>
            <person name="Varghese N."/>
            <person name="Submissions S."/>
        </authorList>
    </citation>
    <scope>NUCLEOTIDE SEQUENCE [LARGE SCALE GENOMIC DNA]</scope>
    <source>
        <strain evidence="13">Ballard 720</strain>
    </source>
</reference>
<dbReference type="Proteomes" id="UP000192911">
    <property type="component" value="Unassembled WGS sequence"/>
</dbReference>
<feature type="transmembrane region" description="Helical" evidence="10">
    <location>
        <begin position="180"/>
        <end position="202"/>
    </location>
</feature>
<dbReference type="RefSeq" id="WP_085223118.1">
    <property type="nucleotide sequence ID" value="NZ_BSQD01000001.1"/>
</dbReference>
<keyword evidence="4" id="KW-1003">Cell membrane</keyword>
<dbReference type="PANTHER" id="PTHR30012:SF7">
    <property type="entry name" value="PROTEIN TRANSPORT PROTEIN HOFC HOMOLOG"/>
    <property type="match status" value="1"/>
</dbReference>
<evidence type="ECO:0000256" key="4">
    <source>
        <dbReference type="ARBA" id="ARBA00022475"/>
    </source>
</evidence>
<evidence type="ECO:0000256" key="1">
    <source>
        <dbReference type="ARBA" id="ARBA00004429"/>
    </source>
</evidence>
<keyword evidence="13" id="KW-1185">Reference proteome</keyword>
<dbReference type="GeneID" id="95549489"/>
<dbReference type="GO" id="GO:0005886">
    <property type="term" value="C:plasma membrane"/>
    <property type="evidence" value="ECO:0007669"/>
    <property type="project" value="UniProtKB-SubCell"/>
</dbReference>
<evidence type="ECO:0000256" key="10">
    <source>
        <dbReference type="SAM" id="Phobius"/>
    </source>
</evidence>
<dbReference type="InterPro" id="IPR042094">
    <property type="entry name" value="T2SS_GspF_sf"/>
</dbReference>
<evidence type="ECO:0000256" key="3">
    <source>
        <dbReference type="ARBA" id="ARBA00022448"/>
    </source>
</evidence>
<evidence type="ECO:0000256" key="2">
    <source>
        <dbReference type="ARBA" id="ARBA00005745"/>
    </source>
</evidence>
<feature type="transmembrane region" description="Helical" evidence="10">
    <location>
        <begin position="222"/>
        <end position="249"/>
    </location>
</feature>
<evidence type="ECO:0000256" key="8">
    <source>
        <dbReference type="ARBA" id="ARBA00023136"/>
    </source>
</evidence>
<dbReference type="InterPro" id="IPR001992">
    <property type="entry name" value="T2SS_GspF/T4SS_PilC_CS"/>
</dbReference>
<sequence>MNPTHFVYPSRGTDCVCAGQRRFIWRGVELDGRRRRGRLVAHNAATARARLKREGVVVLAMRDGGPVKAPRTKARQITAFTRQLAGLLRAGLPLAQALEAIAQIPSKSAVPQIADALARALAAGERFAEALTRFPAQFDAPYRHMVAVGEASGALAGVLARVAHEREAAAALRAKLRAALIYPAAVLLFALAITSALLVWVVPTFRQVFESFGGVLPGPTRAVLAVSGLVTDLGAPVAASLGASYLVAARAVRGHCAARHALARMLLATPVIGGLLSVLAAVRWSRALGTLLSAGVPLADALASLRDVTGNAVFDAASANIGSRLGQGERLAAAMRATCRFPAAFVAPIALAEEAGTLDSTLLDVAALAEQELNEAVAMLASLAEPLVVIVLGALVGALVVALYLPVIELGNVV</sequence>
<evidence type="ECO:0000313" key="12">
    <source>
        <dbReference type="EMBL" id="SME92221.1"/>
    </source>
</evidence>
<proteinExistence type="inferred from homology"/>
<dbReference type="OrthoDB" id="9805682at2"/>
<keyword evidence="6 9" id="KW-0812">Transmembrane</keyword>
<dbReference type="FunFam" id="1.20.81.30:FF:000001">
    <property type="entry name" value="Type II secretion system protein F"/>
    <property type="match status" value="1"/>
</dbReference>
<feature type="transmembrane region" description="Helical" evidence="10">
    <location>
        <begin position="261"/>
        <end position="282"/>
    </location>
</feature>
<comment type="subcellular location">
    <subcellularLocation>
        <location evidence="1 9">Cell inner membrane</location>
        <topology evidence="1 9">Multi-pass membrane protein</topology>
    </subcellularLocation>
</comment>
<evidence type="ECO:0000259" key="11">
    <source>
        <dbReference type="Pfam" id="PF00482"/>
    </source>
</evidence>
<comment type="similarity">
    <text evidence="2 9">Belongs to the GSP F family.</text>
</comment>
<evidence type="ECO:0000256" key="5">
    <source>
        <dbReference type="ARBA" id="ARBA00022519"/>
    </source>
</evidence>
<evidence type="ECO:0000313" key="13">
    <source>
        <dbReference type="Proteomes" id="UP000192911"/>
    </source>
</evidence>